<evidence type="ECO:0000313" key="2">
    <source>
        <dbReference type="EMBL" id="MFC4526846.1"/>
    </source>
</evidence>
<dbReference type="Pfam" id="PF10009">
    <property type="entry name" value="DUF2252"/>
    <property type="match status" value="1"/>
</dbReference>
<evidence type="ECO:0000256" key="1">
    <source>
        <dbReference type="SAM" id="MobiDB-lite"/>
    </source>
</evidence>
<dbReference type="InterPro" id="IPR018721">
    <property type="entry name" value="DUF2252"/>
</dbReference>
<dbReference type="PANTHER" id="PTHR39441">
    <property type="entry name" value="DUF2252 DOMAIN-CONTAINING PROTEIN"/>
    <property type="match status" value="1"/>
</dbReference>
<gene>
    <name evidence="2" type="ORF">ACFO5W_09420</name>
</gene>
<organism evidence="2 3">
    <name type="scientific">Dyella halodurans</name>
    <dbReference type="NCBI Taxonomy" id="1920171"/>
    <lineage>
        <taxon>Bacteria</taxon>
        <taxon>Pseudomonadati</taxon>
        <taxon>Pseudomonadota</taxon>
        <taxon>Gammaproteobacteria</taxon>
        <taxon>Lysobacterales</taxon>
        <taxon>Rhodanobacteraceae</taxon>
        <taxon>Dyella</taxon>
    </lineage>
</organism>
<proteinExistence type="predicted"/>
<name>A0ABV9C1J4_9GAMM</name>
<accession>A0ABV9C1J4</accession>
<comment type="caution">
    <text evidence="2">The sequence shown here is derived from an EMBL/GenBank/DDBJ whole genome shotgun (WGS) entry which is preliminary data.</text>
</comment>
<feature type="region of interest" description="Disordered" evidence="1">
    <location>
        <begin position="1"/>
        <end position="21"/>
    </location>
</feature>
<dbReference type="EMBL" id="JBHSGA010000017">
    <property type="protein sequence ID" value="MFC4526846.1"/>
    <property type="molecule type" value="Genomic_DNA"/>
</dbReference>
<sequence length="402" mass="44697">MSRAKKANVSPRRRAAALENRRHRKMARSAHAYVRGNTAQFYAWLAEEGASLLPEGPAIWICGDCHVGNLGPVADDHGRVHIQLRDFDQSAISNPAYDLIRLSLSLAMAARGSDLPGITAAEMMEAVLDGYEAAFPEVDEPEPVMPDTIKLVMKRAARRNWKALAHERIQGVDTQLPLGSEFWPITDKERKAIDKLFLEPALADLATQLRHRDTQGQVAVLDAAYWRKGCSSLGRLRYASLLDVDGGSVEGDDLCLVDIKEAAASVVPRAAGVRMPRDSAERVVVAARHLCPALGDRMRATHLLGKPVFVRELLPQDLKLDIGRIKRKQAVRSAAYLAHVLGRAHSTQMDADIRRSWRNELHRHHTRTLAAPSWLWRAVTGLLAMHEREYLNHCRAYVGGRA</sequence>
<dbReference type="RefSeq" id="WP_266148741.1">
    <property type="nucleotide sequence ID" value="NZ_JAPDPF010000002.1"/>
</dbReference>
<dbReference type="Proteomes" id="UP001595961">
    <property type="component" value="Unassembled WGS sequence"/>
</dbReference>
<evidence type="ECO:0000313" key="3">
    <source>
        <dbReference type="Proteomes" id="UP001595961"/>
    </source>
</evidence>
<dbReference type="InterPro" id="IPR011009">
    <property type="entry name" value="Kinase-like_dom_sf"/>
</dbReference>
<keyword evidence="3" id="KW-1185">Reference proteome</keyword>
<protein>
    <submittedName>
        <fullName evidence="2">DUF2252 family protein</fullName>
    </submittedName>
</protein>
<dbReference type="PANTHER" id="PTHR39441:SF1">
    <property type="entry name" value="DUF2252 DOMAIN-CONTAINING PROTEIN"/>
    <property type="match status" value="1"/>
</dbReference>
<reference evidence="3" key="1">
    <citation type="journal article" date="2019" name="Int. J. Syst. Evol. Microbiol.">
        <title>The Global Catalogue of Microorganisms (GCM) 10K type strain sequencing project: providing services to taxonomists for standard genome sequencing and annotation.</title>
        <authorList>
            <consortium name="The Broad Institute Genomics Platform"/>
            <consortium name="The Broad Institute Genome Sequencing Center for Infectious Disease"/>
            <person name="Wu L."/>
            <person name="Ma J."/>
        </authorList>
    </citation>
    <scope>NUCLEOTIDE SEQUENCE [LARGE SCALE GENOMIC DNA]</scope>
    <source>
        <strain evidence="3">CCM 4481</strain>
    </source>
</reference>
<dbReference type="SUPFAM" id="SSF56112">
    <property type="entry name" value="Protein kinase-like (PK-like)"/>
    <property type="match status" value="1"/>
</dbReference>